<comment type="caution">
    <text evidence="2">The sequence shown here is derived from an EMBL/GenBank/DDBJ whole genome shotgun (WGS) entry which is preliminary data.</text>
</comment>
<accession>A0AAV7LB06</accession>
<keyword evidence="3" id="KW-1185">Reference proteome</keyword>
<name>A0AAV7LB06_PLEWA</name>
<protein>
    <submittedName>
        <fullName evidence="2">Uncharacterized protein</fullName>
    </submittedName>
</protein>
<reference evidence="2" key="1">
    <citation type="journal article" date="2022" name="bioRxiv">
        <title>Sequencing and chromosome-scale assembly of the giantPleurodeles waltlgenome.</title>
        <authorList>
            <person name="Brown T."/>
            <person name="Elewa A."/>
            <person name="Iarovenko S."/>
            <person name="Subramanian E."/>
            <person name="Araus A.J."/>
            <person name="Petzold A."/>
            <person name="Susuki M."/>
            <person name="Suzuki K.-i.T."/>
            <person name="Hayashi T."/>
            <person name="Toyoda A."/>
            <person name="Oliveira C."/>
            <person name="Osipova E."/>
            <person name="Leigh N.D."/>
            <person name="Simon A."/>
            <person name="Yun M.H."/>
        </authorList>
    </citation>
    <scope>NUCLEOTIDE SEQUENCE</scope>
    <source>
        <strain evidence="2">20211129_DDA</strain>
        <tissue evidence="2">Liver</tissue>
    </source>
</reference>
<evidence type="ECO:0000256" key="1">
    <source>
        <dbReference type="SAM" id="MobiDB-lite"/>
    </source>
</evidence>
<evidence type="ECO:0000313" key="3">
    <source>
        <dbReference type="Proteomes" id="UP001066276"/>
    </source>
</evidence>
<feature type="compositionally biased region" description="Polar residues" evidence="1">
    <location>
        <begin position="90"/>
        <end position="113"/>
    </location>
</feature>
<dbReference type="AlphaFoldDB" id="A0AAV7LB06"/>
<feature type="compositionally biased region" description="Pro residues" evidence="1">
    <location>
        <begin position="59"/>
        <end position="71"/>
    </location>
</feature>
<proteinExistence type="predicted"/>
<evidence type="ECO:0000313" key="2">
    <source>
        <dbReference type="EMBL" id="KAJ1088134.1"/>
    </source>
</evidence>
<feature type="region of interest" description="Disordered" evidence="1">
    <location>
        <begin position="32"/>
        <end position="113"/>
    </location>
</feature>
<dbReference type="EMBL" id="JANPWB010000015">
    <property type="protein sequence ID" value="KAJ1088134.1"/>
    <property type="molecule type" value="Genomic_DNA"/>
</dbReference>
<gene>
    <name evidence="2" type="ORF">NDU88_001293</name>
</gene>
<sequence length="158" mass="16659">MPGGRGRFLSVRDSLVAREATIAARLGTTSMIPGVGRLGASRPPGNAATQPPFVRGPRLSPPAPAVPPAEGPPSRLRTPSCVERGGSKGELSSQDWLSGHTPSPLQFSTRGRVSESTVPSRRALLFHLSGAGFPMQPPSCVLRVTELIRIFFPLTRSG</sequence>
<organism evidence="2 3">
    <name type="scientific">Pleurodeles waltl</name>
    <name type="common">Iberian ribbed newt</name>
    <dbReference type="NCBI Taxonomy" id="8319"/>
    <lineage>
        <taxon>Eukaryota</taxon>
        <taxon>Metazoa</taxon>
        <taxon>Chordata</taxon>
        <taxon>Craniata</taxon>
        <taxon>Vertebrata</taxon>
        <taxon>Euteleostomi</taxon>
        <taxon>Amphibia</taxon>
        <taxon>Batrachia</taxon>
        <taxon>Caudata</taxon>
        <taxon>Salamandroidea</taxon>
        <taxon>Salamandridae</taxon>
        <taxon>Pleurodelinae</taxon>
        <taxon>Pleurodeles</taxon>
    </lineage>
</organism>
<dbReference type="Proteomes" id="UP001066276">
    <property type="component" value="Chromosome 11"/>
</dbReference>